<dbReference type="EMBL" id="BAAARJ010000010">
    <property type="protein sequence ID" value="GAA2618099.1"/>
    <property type="molecule type" value="Genomic_DNA"/>
</dbReference>
<evidence type="ECO:0000259" key="5">
    <source>
        <dbReference type="PROSITE" id="PS01124"/>
    </source>
</evidence>
<dbReference type="SMART" id="SM00342">
    <property type="entry name" value="HTH_ARAC"/>
    <property type="match status" value="1"/>
</dbReference>
<sequence>MADQLSEVFDLVELQGQMTGGFEVRGRWVSHGLVDDPLKLVAVARGQVWLSTEGLEAPLKLESGDVAVLNNRTWLRVEGGTGDGPPREIFPDPGYRTVRDDTGGGVSGDDSRDGDVPDIVVGCRVDLNPTGRALLLQALPPVGHVRASTATATDLRRILDALVEEAAESRIGSAFAVRQFGQLLILEVVRAYLDQAQPPPGWLRVVRDERLRSALSLMHADPGKPWRLEELARAAAMSRATFAERFRAMAGVPPLTYLHRWRMLLAQRALRDRDVRIGSLAAELGYASDSAFSTAFKRELGEAPLRYRDRARGESAARTGPAASRLSGP</sequence>
<dbReference type="InterPro" id="IPR032783">
    <property type="entry name" value="AraC_lig"/>
</dbReference>
<evidence type="ECO:0000256" key="3">
    <source>
        <dbReference type="ARBA" id="ARBA00023163"/>
    </source>
</evidence>
<accession>A0ABP6CL73</accession>
<evidence type="ECO:0000313" key="7">
    <source>
        <dbReference type="Proteomes" id="UP001501447"/>
    </source>
</evidence>
<dbReference type="PANTHER" id="PTHR46796">
    <property type="entry name" value="HTH-TYPE TRANSCRIPTIONAL ACTIVATOR RHAS-RELATED"/>
    <property type="match status" value="1"/>
</dbReference>
<name>A0ABP6CL73_9ACTN</name>
<dbReference type="InterPro" id="IPR018060">
    <property type="entry name" value="HTH_AraC"/>
</dbReference>
<reference evidence="7" key="1">
    <citation type="journal article" date="2019" name="Int. J. Syst. Evol. Microbiol.">
        <title>The Global Catalogue of Microorganisms (GCM) 10K type strain sequencing project: providing services to taxonomists for standard genome sequencing and annotation.</title>
        <authorList>
            <consortium name="The Broad Institute Genomics Platform"/>
            <consortium name="The Broad Institute Genome Sequencing Center for Infectious Disease"/>
            <person name="Wu L."/>
            <person name="Ma J."/>
        </authorList>
    </citation>
    <scope>NUCLEOTIDE SEQUENCE [LARGE SCALE GENOMIC DNA]</scope>
    <source>
        <strain evidence="7">JCM 16373</strain>
    </source>
</reference>
<dbReference type="PANTHER" id="PTHR46796:SF7">
    <property type="entry name" value="ARAC FAMILY TRANSCRIPTIONAL REGULATOR"/>
    <property type="match status" value="1"/>
</dbReference>
<feature type="region of interest" description="Disordered" evidence="4">
    <location>
        <begin position="307"/>
        <end position="329"/>
    </location>
</feature>
<keyword evidence="2" id="KW-0238">DNA-binding</keyword>
<keyword evidence="7" id="KW-1185">Reference proteome</keyword>
<dbReference type="Gene3D" id="1.10.10.60">
    <property type="entry name" value="Homeodomain-like"/>
    <property type="match status" value="2"/>
</dbReference>
<proteinExistence type="predicted"/>
<dbReference type="Pfam" id="PF12833">
    <property type="entry name" value="HTH_18"/>
    <property type="match status" value="1"/>
</dbReference>
<feature type="domain" description="HTH araC/xylS-type" evidence="5">
    <location>
        <begin position="212"/>
        <end position="310"/>
    </location>
</feature>
<evidence type="ECO:0000256" key="1">
    <source>
        <dbReference type="ARBA" id="ARBA00023015"/>
    </source>
</evidence>
<dbReference type="PROSITE" id="PS00041">
    <property type="entry name" value="HTH_ARAC_FAMILY_1"/>
    <property type="match status" value="1"/>
</dbReference>
<keyword evidence="3" id="KW-0804">Transcription</keyword>
<dbReference type="SUPFAM" id="SSF46689">
    <property type="entry name" value="Homeodomain-like"/>
    <property type="match status" value="2"/>
</dbReference>
<dbReference type="PROSITE" id="PS01124">
    <property type="entry name" value="HTH_ARAC_FAMILY_2"/>
    <property type="match status" value="1"/>
</dbReference>
<keyword evidence="1" id="KW-0805">Transcription regulation</keyword>
<evidence type="ECO:0000256" key="4">
    <source>
        <dbReference type="SAM" id="MobiDB-lite"/>
    </source>
</evidence>
<protein>
    <submittedName>
        <fullName evidence="6">AraC family transcriptional regulator</fullName>
    </submittedName>
</protein>
<dbReference type="RefSeq" id="WP_344566988.1">
    <property type="nucleotide sequence ID" value="NZ_BAAARJ010000010.1"/>
</dbReference>
<comment type="caution">
    <text evidence="6">The sequence shown here is derived from an EMBL/GenBank/DDBJ whole genome shotgun (WGS) entry which is preliminary data.</text>
</comment>
<evidence type="ECO:0000313" key="6">
    <source>
        <dbReference type="EMBL" id="GAA2618099.1"/>
    </source>
</evidence>
<dbReference type="InterPro" id="IPR009057">
    <property type="entry name" value="Homeodomain-like_sf"/>
</dbReference>
<dbReference type="Proteomes" id="UP001501447">
    <property type="component" value="Unassembled WGS sequence"/>
</dbReference>
<dbReference type="Pfam" id="PF12852">
    <property type="entry name" value="Cupin_6"/>
    <property type="match status" value="1"/>
</dbReference>
<gene>
    <name evidence="6" type="ORF">GCM10009863_35110</name>
</gene>
<dbReference type="InterPro" id="IPR018062">
    <property type="entry name" value="HTH_AraC-typ_CS"/>
</dbReference>
<dbReference type="InterPro" id="IPR050204">
    <property type="entry name" value="AraC_XylS_family_regulators"/>
</dbReference>
<evidence type="ECO:0000256" key="2">
    <source>
        <dbReference type="ARBA" id="ARBA00023125"/>
    </source>
</evidence>
<organism evidence="6 7">
    <name type="scientific">Streptomyces axinellae</name>
    <dbReference type="NCBI Taxonomy" id="552788"/>
    <lineage>
        <taxon>Bacteria</taxon>
        <taxon>Bacillati</taxon>
        <taxon>Actinomycetota</taxon>
        <taxon>Actinomycetes</taxon>
        <taxon>Kitasatosporales</taxon>
        <taxon>Streptomycetaceae</taxon>
        <taxon>Streptomyces</taxon>
    </lineage>
</organism>